<sequence>MPIFARISGSRGPRGRVAKERSARNRFRRASSSALTGADEVSGICFLSEEVVFAEEAEEGMPPLRGNEEETGVEIIRISEGNRGWN</sequence>
<proteinExistence type="predicted"/>
<reference evidence="2" key="1">
    <citation type="submission" date="2022-02" db="EMBL/GenBank/DDBJ databases">
        <authorList>
            <person name="Henning P.M."/>
            <person name="McCubbin A.G."/>
            <person name="Shore J.S."/>
        </authorList>
    </citation>
    <scope>NUCLEOTIDE SEQUENCE</scope>
    <source>
        <strain evidence="2">F60SS</strain>
        <tissue evidence="2">Leaves</tissue>
    </source>
</reference>
<keyword evidence="3" id="KW-1185">Reference proteome</keyword>
<dbReference type="EMBL" id="JAKUCV010005625">
    <property type="protein sequence ID" value="KAJ4830520.1"/>
    <property type="molecule type" value="Genomic_DNA"/>
</dbReference>
<dbReference type="Proteomes" id="UP001141552">
    <property type="component" value="Unassembled WGS sequence"/>
</dbReference>
<name>A0A9Q0J7I9_9ROSI</name>
<gene>
    <name evidence="2" type="ORF">Tsubulata_029219</name>
</gene>
<protein>
    <submittedName>
        <fullName evidence="2">Uncharacterized protein</fullName>
    </submittedName>
</protein>
<reference evidence="2" key="2">
    <citation type="journal article" date="2023" name="Plants (Basel)">
        <title>Annotation of the Turnera subulata (Passifloraceae) Draft Genome Reveals the S-Locus Evolved after the Divergence of Turneroideae from Passifloroideae in a Stepwise Manner.</title>
        <authorList>
            <person name="Henning P.M."/>
            <person name="Roalson E.H."/>
            <person name="Mir W."/>
            <person name="McCubbin A.G."/>
            <person name="Shore J.S."/>
        </authorList>
    </citation>
    <scope>NUCLEOTIDE SEQUENCE</scope>
    <source>
        <strain evidence="2">F60SS</strain>
    </source>
</reference>
<organism evidence="2 3">
    <name type="scientific">Turnera subulata</name>
    <dbReference type="NCBI Taxonomy" id="218843"/>
    <lineage>
        <taxon>Eukaryota</taxon>
        <taxon>Viridiplantae</taxon>
        <taxon>Streptophyta</taxon>
        <taxon>Embryophyta</taxon>
        <taxon>Tracheophyta</taxon>
        <taxon>Spermatophyta</taxon>
        <taxon>Magnoliopsida</taxon>
        <taxon>eudicotyledons</taxon>
        <taxon>Gunneridae</taxon>
        <taxon>Pentapetalae</taxon>
        <taxon>rosids</taxon>
        <taxon>fabids</taxon>
        <taxon>Malpighiales</taxon>
        <taxon>Passifloraceae</taxon>
        <taxon>Turnera</taxon>
    </lineage>
</organism>
<evidence type="ECO:0000313" key="2">
    <source>
        <dbReference type="EMBL" id="KAJ4830520.1"/>
    </source>
</evidence>
<evidence type="ECO:0000313" key="3">
    <source>
        <dbReference type="Proteomes" id="UP001141552"/>
    </source>
</evidence>
<evidence type="ECO:0000256" key="1">
    <source>
        <dbReference type="SAM" id="MobiDB-lite"/>
    </source>
</evidence>
<accession>A0A9Q0J7I9</accession>
<comment type="caution">
    <text evidence="2">The sequence shown here is derived from an EMBL/GenBank/DDBJ whole genome shotgun (WGS) entry which is preliminary data.</text>
</comment>
<feature type="region of interest" description="Disordered" evidence="1">
    <location>
        <begin position="1"/>
        <end position="31"/>
    </location>
</feature>
<dbReference type="AlphaFoldDB" id="A0A9Q0J7I9"/>